<dbReference type="GO" id="GO:0000706">
    <property type="term" value="P:meiotic DNA double-strand break processing"/>
    <property type="evidence" value="ECO:0007669"/>
    <property type="project" value="TreeGrafter"/>
</dbReference>
<dbReference type="Proteomes" id="UP000053424">
    <property type="component" value="Unassembled WGS sequence"/>
</dbReference>
<protein>
    <recommendedName>
        <fullName evidence="5">DNA topoisomerase (ATP-hydrolyzing)</fullName>
        <ecNumber evidence="5">5.6.2.2</ecNumber>
    </recommendedName>
</protein>
<dbReference type="GO" id="GO:0000228">
    <property type="term" value="C:nuclear chromosome"/>
    <property type="evidence" value="ECO:0007669"/>
    <property type="project" value="TreeGrafter"/>
</dbReference>
<dbReference type="GO" id="GO:0046872">
    <property type="term" value="F:metal ion binding"/>
    <property type="evidence" value="ECO:0007669"/>
    <property type="project" value="UniProtKB-KW"/>
</dbReference>
<dbReference type="EC" id="5.6.2.2" evidence="5"/>
<feature type="region of interest" description="Disordered" evidence="13">
    <location>
        <begin position="80"/>
        <end position="102"/>
    </location>
</feature>
<evidence type="ECO:0000256" key="12">
    <source>
        <dbReference type="PROSITE-ProRule" id="PRU01385"/>
    </source>
</evidence>
<evidence type="ECO:0000259" key="14">
    <source>
        <dbReference type="Pfam" id="PF04406"/>
    </source>
</evidence>
<keyword evidence="7" id="KW-0460">Magnesium</keyword>
<reference evidence="16 17" key="1">
    <citation type="submission" date="2014-04" db="EMBL/GenBank/DDBJ databases">
        <authorList>
            <consortium name="DOE Joint Genome Institute"/>
            <person name="Kuo A."/>
            <person name="Gay G."/>
            <person name="Dore J."/>
            <person name="Kohler A."/>
            <person name="Nagy L.G."/>
            <person name="Floudas D."/>
            <person name="Copeland A."/>
            <person name="Barry K.W."/>
            <person name="Cichocki N."/>
            <person name="Veneault-Fourrey C."/>
            <person name="LaButti K."/>
            <person name="Lindquist E.A."/>
            <person name="Lipzen A."/>
            <person name="Lundell T."/>
            <person name="Morin E."/>
            <person name="Murat C."/>
            <person name="Sun H."/>
            <person name="Tunlid A."/>
            <person name="Henrissat B."/>
            <person name="Grigoriev I.V."/>
            <person name="Hibbett D.S."/>
            <person name="Martin F."/>
            <person name="Nordberg H.P."/>
            <person name="Cantor M.N."/>
            <person name="Hua S.X."/>
        </authorList>
    </citation>
    <scope>NUCLEOTIDE SEQUENCE [LARGE SCALE GENOMIC DNA]</scope>
    <source>
        <strain evidence="17">h7</strain>
    </source>
</reference>
<feature type="domain" description="Spo11/DNA topoisomerase VI subunit A N-terminal" evidence="14">
    <location>
        <begin position="192"/>
        <end position="252"/>
    </location>
</feature>
<evidence type="ECO:0000256" key="10">
    <source>
        <dbReference type="ARBA" id="ARBA00023235"/>
    </source>
</evidence>
<evidence type="ECO:0000256" key="5">
    <source>
        <dbReference type="ARBA" id="ARBA00012895"/>
    </source>
</evidence>
<dbReference type="EMBL" id="KN831772">
    <property type="protein sequence ID" value="KIM45445.1"/>
    <property type="molecule type" value="Genomic_DNA"/>
</dbReference>
<evidence type="ECO:0000256" key="13">
    <source>
        <dbReference type="SAM" id="MobiDB-lite"/>
    </source>
</evidence>
<dbReference type="GO" id="GO:0003677">
    <property type="term" value="F:DNA binding"/>
    <property type="evidence" value="ECO:0007669"/>
    <property type="project" value="UniProtKB-UniRule"/>
</dbReference>
<reference evidence="17" key="2">
    <citation type="submission" date="2015-01" db="EMBL/GenBank/DDBJ databases">
        <title>Evolutionary Origins and Diversification of the Mycorrhizal Mutualists.</title>
        <authorList>
            <consortium name="DOE Joint Genome Institute"/>
            <consortium name="Mycorrhizal Genomics Consortium"/>
            <person name="Kohler A."/>
            <person name="Kuo A."/>
            <person name="Nagy L.G."/>
            <person name="Floudas D."/>
            <person name="Copeland A."/>
            <person name="Barry K.W."/>
            <person name="Cichocki N."/>
            <person name="Veneault-Fourrey C."/>
            <person name="LaButti K."/>
            <person name="Lindquist E.A."/>
            <person name="Lipzen A."/>
            <person name="Lundell T."/>
            <person name="Morin E."/>
            <person name="Murat C."/>
            <person name="Riley R."/>
            <person name="Ohm R."/>
            <person name="Sun H."/>
            <person name="Tunlid A."/>
            <person name="Henrissat B."/>
            <person name="Grigoriev I.V."/>
            <person name="Hibbett D.S."/>
            <person name="Martin F."/>
        </authorList>
    </citation>
    <scope>NUCLEOTIDE SEQUENCE [LARGE SCALE GENOMIC DNA]</scope>
    <source>
        <strain evidence="17">h7</strain>
    </source>
</reference>
<keyword evidence="9 12" id="KW-0238">DNA-binding</keyword>
<feature type="region of interest" description="Disordered" evidence="13">
    <location>
        <begin position="28"/>
        <end position="52"/>
    </location>
</feature>
<evidence type="ECO:0000256" key="1">
    <source>
        <dbReference type="ARBA" id="ARBA00000185"/>
    </source>
</evidence>
<dbReference type="GO" id="GO:0042138">
    <property type="term" value="P:meiotic DNA double-strand break formation"/>
    <property type="evidence" value="ECO:0007669"/>
    <property type="project" value="InterPro"/>
</dbReference>
<dbReference type="HOGENOM" id="CLU_037229_0_2_1"/>
<dbReference type="InterPro" id="IPR013049">
    <property type="entry name" value="Spo11/TopoVI_A_N"/>
</dbReference>
<dbReference type="STRING" id="686832.A0A0C3C9C6"/>
<evidence type="ECO:0000256" key="7">
    <source>
        <dbReference type="ARBA" id="ARBA00022842"/>
    </source>
</evidence>
<feature type="region of interest" description="Disordered" evidence="13">
    <location>
        <begin position="125"/>
        <end position="146"/>
    </location>
</feature>
<evidence type="ECO:0000313" key="16">
    <source>
        <dbReference type="EMBL" id="KIM45445.1"/>
    </source>
</evidence>
<evidence type="ECO:0000256" key="6">
    <source>
        <dbReference type="ARBA" id="ARBA00022723"/>
    </source>
</evidence>
<proteinExistence type="inferred from homology"/>
<accession>A0A0C3C9C6</accession>
<dbReference type="CDD" id="cd00223">
    <property type="entry name" value="TOPRIM_TopoIIB_SPO"/>
    <property type="match status" value="1"/>
</dbReference>
<keyword evidence="11" id="KW-0539">Nucleus</keyword>
<comment type="cofactor">
    <cofactor evidence="2">
        <name>Mg(2+)</name>
        <dbReference type="ChEBI" id="CHEBI:18420"/>
    </cofactor>
</comment>
<dbReference type="GO" id="GO:0007131">
    <property type="term" value="P:reciprocal meiotic recombination"/>
    <property type="evidence" value="ECO:0007669"/>
    <property type="project" value="TreeGrafter"/>
</dbReference>
<keyword evidence="10 12" id="KW-0413">Isomerase</keyword>
<evidence type="ECO:0000256" key="4">
    <source>
        <dbReference type="ARBA" id="ARBA00006559"/>
    </source>
</evidence>
<evidence type="ECO:0000259" key="15">
    <source>
        <dbReference type="Pfam" id="PF21180"/>
    </source>
</evidence>
<keyword evidence="6" id="KW-0479">Metal-binding</keyword>
<dbReference type="Pfam" id="PF21180">
    <property type="entry name" value="TOP6A-Spo11_Toprim"/>
    <property type="match status" value="1"/>
</dbReference>
<keyword evidence="8 12" id="KW-0799">Topoisomerase</keyword>
<dbReference type="SUPFAM" id="SSF56726">
    <property type="entry name" value="DNA topoisomerase IV, alpha subunit"/>
    <property type="match status" value="1"/>
</dbReference>
<dbReference type="PROSITE" id="PS52041">
    <property type="entry name" value="TOPO_IIB"/>
    <property type="match status" value="1"/>
</dbReference>
<dbReference type="InterPro" id="IPR034136">
    <property type="entry name" value="TOPRIM_Topo6A/Spo11"/>
</dbReference>
<dbReference type="InterPro" id="IPR013048">
    <property type="entry name" value="Meiotic_Spo11"/>
</dbReference>
<dbReference type="PANTHER" id="PTHR10848:SF0">
    <property type="entry name" value="MEIOTIC RECOMBINATION PROTEIN SPO11"/>
    <property type="match status" value="1"/>
</dbReference>
<dbReference type="GO" id="GO:0005524">
    <property type="term" value="F:ATP binding"/>
    <property type="evidence" value="ECO:0007669"/>
    <property type="project" value="InterPro"/>
</dbReference>
<evidence type="ECO:0000256" key="9">
    <source>
        <dbReference type="ARBA" id="ARBA00023125"/>
    </source>
</evidence>
<comment type="subcellular location">
    <subcellularLocation>
        <location evidence="3">Nucleus</location>
    </subcellularLocation>
</comment>
<evidence type="ECO:0000256" key="2">
    <source>
        <dbReference type="ARBA" id="ARBA00001946"/>
    </source>
</evidence>
<name>A0A0C3C9C6_HEBCY</name>
<dbReference type="Gene3D" id="3.40.1360.10">
    <property type="match status" value="1"/>
</dbReference>
<dbReference type="PANTHER" id="PTHR10848">
    <property type="entry name" value="MEIOTIC RECOMBINATION PROTEIN SPO11"/>
    <property type="match status" value="1"/>
</dbReference>
<dbReference type="InterPro" id="IPR002815">
    <property type="entry name" value="Spo11/TopoVI_A"/>
</dbReference>
<dbReference type="GO" id="GO:0003918">
    <property type="term" value="F:DNA topoisomerase type II (double strand cut, ATP-hydrolyzing) activity"/>
    <property type="evidence" value="ECO:0007669"/>
    <property type="project" value="UniProtKB-UniRule"/>
</dbReference>
<dbReference type="PRINTS" id="PR01551">
    <property type="entry name" value="SPO11HOMOLOG"/>
</dbReference>
<dbReference type="InterPro" id="IPR036078">
    <property type="entry name" value="Spo11/TopoVI_A_sf"/>
</dbReference>
<organism evidence="16 17">
    <name type="scientific">Hebeloma cylindrosporum</name>
    <dbReference type="NCBI Taxonomy" id="76867"/>
    <lineage>
        <taxon>Eukaryota</taxon>
        <taxon>Fungi</taxon>
        <taxon>Dikarya</taxon>
        <taxon>Basidiomycota</taxon>
        <taxon>Agaricomycotina</taxon>
        <taxon>Agaricomycetes</taxon>
        <taxon>Agaricomycetidae</taxon>
        <taxon>Agaricales</taxon>
        <taxon>Agaricineae</taxon>
        <taxon>Hymenogastraceae</taxon>
        <taxon>Hebeloma</taxon>
    </lineage>
</organism>
<sequence length="544" mass="60360">MDPPSSPEFDIFIEDNGFESELDFELDADSSVGMDDSSSTRVDESPQDSFFDIDSDFDLLDEMELFPPSENPFKMDLDLEEAQSSSHSDGSDSEMSVDSENSSSVIRSIEDMVLSFLTQLAHPGGARARVDDDDSDSDSCPSPASKTLPKIELELVNRSKSGSGRISLLNWSSPAMKVLRYPKKTKTGSLKPFAQLFRVLDLAHEASLSGVPTTKRDIYYKDVALFKSQKVVDTLVDDLASTFGLDRSDLNIGTLIPAGEDIEAFSVDEDVAWVLIVEKEAVFQTLCRLKICRSESMPGAGILITVSIIRATCGLEMNVYFQGKGYPDVATRHIVKSLADALPKSVPILALVDADPFGLDILSVYKYGSRAMQHENDKLAARRIKWLGLWASELGRFGIAKDDLLQITKHDEKKALAMLRRENVPTPARWKKEMQYMLHSRRKAEIEVLYTQSKSSDSGTGAIGSSQKVLQNETSRLTAFEDSSDLHIFSSSPQLRDSDMKITWPSPNYGKATESHCKPHALLMRYLEEKVTGFIGTAMRRTKS</sequence>
<evidence type="ECO:0000313" key="17">
    <source>
        <dbReference type="Proteomes" id="UP000053424"/>
    </source>
</evidence>
<dbReference type="AlphaFoldDB" id="A0A0C3C9C6"/>
<gene>
    <name evidence="16" type="ORF">M413DRAFT_24646</name>
</gene>
<comment type="catalytic activity">
    <reaction evidence="1 12">
        <text>ATP-dependent breakage, passage and rejoining of double-stranded DNA.</text>
        <dbReference type="EC" id="5.6.2.2"/>
    </reaction>
</comment>
<evidence type="ECO:0000256" key="3">
    <source>
        <dbReference type="ARBA" id="ARBA00004123"/>
    </source>
</evidence>
<dbReference type="InterPro" id="IPR036388">
    <property type="entry name" value="WH-like_DNA-bd_sf"/>
</dbReference>
<dbReference type="Pfam" id="PF04406">
    <property type="entry name" value="TP6A_N"/>
    <property type="match status" value="1"/>
</dbReference>
<feature type="domain" description="Topoisomerase 6 subunit A/Spo11 TOPRIM" evidence="15">
    <location>
        <begin position="321"/>
        <end position="453"/>
    </location>
</feature>
<dbReference type="PRINTS" id="PR01550">
    <property type="entry name" value="TOP6AFAMILY"/>
</dbReference>
<evidence type="ECO:0000256" key="11">
    <source>
        <dbReference type="ARBA" id="ARBA00023242"/>
    </source>
</evidence>
<evidence type="ECO:0000256" key="8">
    <source>
        <dbReference type="ARBA" id="ARBA00023029"/>
    </source>
</evidence>
<dbReference type="OrthoDB" id="5377392at2759"/>
<dbReference type="Gene3D" id="1.10.10.10">
    <property type="entry name" value="Winged helix-like DNA-binding domain superfamily/Winged helix DNA-binding domain"/>
    <property type="match status" value="1"/>
</dbReference>
<feature type="active site" description="O-(5'-phospho-DNA)-tyrosine intermediate" evidence="12">
    <location>
        <position position="220"/>
    </location>
</feature>
<comment type="similarity">
    <text evidence="4 12">Belongs to the TOP6A family.</text>
</comment>
<keyword evidence="17" id="KW-1185">Reference proteome</keyword>